<gene>
    <name evidence="1" type="ORF">SDJN03_14561</name>
</gene>
<accession>A0AAV6N5Y4</accession>
<name>A0AAV6N5Y4_9ROSI</name>
<keyword evidence="2" id="KW-1185">Reference proteome</keyword>
<evidence type="ECO:0000313" key="1">
    <source>
        <dbReference type="EMBL" id="KAG6592215.1"/>
    </source>
</evidence>
<dbReference type="InterPro" id="IPR039421">
    <property type="entry name" value="Type_1_exporter"/>
</dbReference>
<dbReference type="PANTHER" id="PTHR24222">
    <property type="entry name" value="ABC TRANSPORTER B FAMILY"/>
    <property type="match status" value="1"/>
</dbReference>
<comment type="caution">
    <text evidence="1">The sequence shown here is derived from an EMBL/GenBank/DDBJ whole genome shotgun (WGS) entry which is preliminary data.</text>
</comment>
<organism evidence="1 2">
    <name type="scientific">Cucurbita argyrosperma subsp. sororia</name>
    <dbReference type="NCBI Taxonomy" id="37648"/>
    <lineage>
        <taxon>Eukaryota</taxon>
        <taxon>Viridiplantae</taxon>
        <taxon>Streptophyta</taxon>
        <taxon>Embryophyta</taxon>
        <taxon>Tracheophyta</taxon>
        <taxon>Spermatophyta</taxon>
        <taxon>Magnoliopsida</taxon>
        <taxon>eudicotyledons</taxon>
        <taxon>Gunneridae</taxon>
        <taxon>Pentapetalae</taxon>
        <taxon>rosids</taxon>
        <taxon>fabids</taxon>
        <taxon>Cucurbitales</taxon>
        <taxon>Cucurbitaceae</taxon>
        <taxon>Cucurbiteae</taxon>
        <taxon>Cucurbita</taxon>
    </lineage>
</organism>
<dbReference type="GO" id="GO:0005886">
    <property type="term" value="C:plasma membrane"/>
    <property type="evidence" value="ECO:0007669"/>
    <property type="project" value="TreeGrafter"/>
</dbReference>
<sequence>MLLDQCSQSLDRKTEIDPDHKSRRDLKRRLKGKVELRSVSFSYRNKTGTDSFKGGLSLKIDAGRTVALALVSQEPTLFAGTIRENIAYGKEEAGESEIRQAAVLANAHEFISGMKDEYNTYCGERGAQLSGGQKQRIATWQERS</sequence>
<proteinExistence type="predicted"/>
<evidence type="ECO:0000313" key="2">
    <source>
        <dbReference type="Proteomes" id="UP000685013"/>
    </source>
</evidence>
<dbReference type="AlphaFoldDB" id="A0AAV6N5Y4"/>
<dbReference type="GO" id="GO:0042626">
    <property type="term" value="F:ATPase-coupled transmembrane transporter activity"/>
    <property type="evidence" value="ECO:0007669"/>
    <property type="project" value="TreeGrafter"/>
</dbReference>
<feature type="non-terminal residue" evidence="1">
    <location>
        <position position="1"/>
    </location>
</feature>
<dbReference type="Proteomes" id="UP000685013">
    <property type="component" value="Chromosome 9"/>
</dbReference>
<protein>
    <submittedName>
        <fullName evidence="1">Multidrug resistance protein</fullName>
    </submittedName>
</protein>
<reference evidence="1 2" key="1">
    <citation type="journal article" date="2021" name="Hortic Res">
        <title>The domestication of Cucurbita argyrosperma as revealed by the genome of its wild relative.</title>
        <authorList>
            <person name="Barrera-Redondo J."/>
            <person name="Sanchez-de la Vega G."/>
            <person name="Aguirre-Liguori J.A."/>
            <person name="Castellanos-Morales G."/>
            <person name="Gutierrez-Guerrero Y.T."/>
            <person name="Aguirre-Dugua X."/>
            <person name="Aguirre-Planter E."/>
            <person name="Tenaillon M.I."/>
            <person name="Lira-Saade R."/>
            <person name="Eguiarte L.E."/>
        </authorList>
    </citation>
    <scope>NUCLEOTIDE SEQUENCE [LARGE SCALE GENOMIC DNA]</scope>
    <source>
        <strain evidence="1">JBR-2021</strain>
    </source>
</reference>
<dbReference type="PANTHER" id="PTHR24222:SF48">
    <property type="entry name" value="ABC TRANSPORTER B FAMILY MEMBER 15"/>
    <property type="match status" value="1"/>
</dbReference>
<dbReference type="EMBL" id="JAGKQH010000009">
    <property type="protein sequence ID" value="KAG6592215.1"/>
    <property type="molecule type" value="Genomic_DNA"/>
</dbReference>